<dbReference type="InterPro" id="IPR000743">
    <property type="entry name" value="Glyco_hydro_28"/>
</dbReference>
<dbReference type="Proteomes" id="UP000245768">
    <property type="component" value="Unassembled WGS sequence"/>
</dbReference>
<keyword evidence="3" id="KW-0964">Secreted</keyword>
<sequence>MSLWSLAAVLLALLWAVAGRVDQHGSLCRVLPEGDGQDDSPSIIEAFDKCGQDGSIAFESGAPFSVQQVMNTTNLTNCDVDFSGARLVFSTDVAYWLQHSLDVVFQNQSTAWLIGGHNLTIRGGIYDGNGQVWYDENQNQSNQPGRPISMTIYNSTDVVVDGLTFDQPQFWALFVSYSRNVTLSNMAVSAVSKSQWRTVNSDGLDTWNSDQVLVTNWTVTNGDDCIAAKGNTTNLHVRNVTCHGGNGMTIGSVGQYPETPDFVENVLFENITVTDAINAAFIKTWQGVPVDNSTNGDGGGGGSGYIKNITFADFIINEVALPIQITQCIYSERKGRKKDCESSKMAILDVAWRNVRGTTKYNIAASLHCAASHPCPGVRFEDVELVSVNQSIGLPNYGVERQDEIIQCANLVDAAGIPCNKYAPADFGQFVGGNVPFDYDDHQENTATLSTVLFKAQRLGRTRQR</sequence>
<dbReference type="InterPro" id="IPR012334">
    <property type="entry name" value="Pectin_lyas_fold"/>
</dbReference>
<dbReference type="RefSeq" id="XP_025375064.1">
    <property type="nucleotide sequence ID" value="XM_025519770.1"/>
</dbReference>
<dbReference type="STRING" id="215250.A0A316YFK7"/>
<dbReference type="SUPFAM" id="SSF51126">
    <property type="entry name" value="Pectin lyase-like"/>
    <property type="match status" value="1"/>
</dbReference>
<feature type="signal peptide" evidence="10">
    <location>
        <begin position="1"/>
        <end position="19"/>
    </location>
</feature>
<name>A0A316YFK7_9BASI</name>
<dbReference type="GO" id="GO:0004650">
    <property type="term" value="F:polygalacturonase activity"/>
    <property type="evidence" value="ECO:0007669"/>
    <property type="project" value="InterPro"/>
</dbReference>
<evidence type="ECO:0000256" key="4">
    <source>
        <dbReference type="ARBA" id="ARBA00022729"/>
    </source>
</evidence>
<evidence type="ECO:0000256" key="9">
    <source>
        <dbReference type="RuleBase" id="RU361169"/>
    </source>
</evidence>
<comment type="similarity">
    <text evidence="2 9">Belongs to the glycosyl hydrolase 28 family.</text>
</comment>
<dbReference type="EMBL" id="KZ819639">
    <property type="protein sequence ID" value="PWN87866.1"/>
    <property type="molecule type" value="Genomic_DNA"/>
</dbReference>
<dbReference type="Pfam" id="PF00295">
    <property type="entry name" value="Glyco_hydro_28"/>
    <property type="match status" value="1"/>
</dbReference>
<evidence type="ECO:0000256" key="2">
    <source>
        <dbReference type="ARBA" id="ARBA00008834"/>
    </source>
</evidence>
<protein>
    <submittedName>
        <fullName evidence="11">Putative exopolygalacturonase</fullName>
    </submittedName>
</protein>
<evidence type="ECO:0000256" key="7">
    <source>
        <dbReference type="ARBA" id="ARBA00023295"/>
    </source>
</evidence>
<organism evidence="11 12">
    <name type="scientific">Acaromyces ingoldii</name>
    <dbReference type="NCBI Taxonomy" id="215250"/>
    <lineage>
        <taxon>Eukaryota</taxon>
        <taxon>Fungi</taxon>
        <taxon>Dikarya</taxon>
        <taxon>Basidiomycota</taxon>
        <taxon>Ustilaginomycotina</taxon>
        <taxon>Exobasidiomycetes</taxon>
        <taxon>Exobasidiales</taxon>
        <taxon>Cryptobasidiaceae</taxon>
        <taxon>Acaromyces</taxon>
    </lineage>
</organism>
<comment type="subcellular location">
    <subcellularLocation>
        <location evidence="1">Secreted</location>
    </subcellularLocation>
</comment>
<dbReference type="PANTHER" id="PTHR31736">
    <property type="match status" value="1"/>
</dbReference>
<keyword evidence="8" id="KW-0961">Cell wall biogenesis/degradation</keyword>
<evidence type="ECO:0000256" key="10">
    <source>
        <dbReference type="SAM" id="SignalP"/>
    </source>
</evidence>
<dbReference type="GO" id="GO:0005576">
    <property type="term" value="C:extracellular region"/>
    <property type="evidence" value="ECO:0007669"/>
    <property type="project" value="UniProtKB-SubCell"/>
</dbReference>
<dbReference type="AlphaFoldDB" id="A0A316YFK7"/>
<gene>
    <name evidence="11" type="ORF">FA10DRAFT_255518</name>
</gene>
<keyword evidence="5 9" id="KW-0378">Hydrolase</keyword>
<evidence type="ECO:0000256" key="1">
    <source>
        <dbReference type="ARBA" id="ARBA00004613"/>
    </source>
</evidence>
<keyword evidence="7 9" id="KW-0326">Glycosidase</keyword>
<evidence type="ECO:0000256" key="6">
    <source>
        <dbReference type="ARBA" id="ARBA00023180"/>
    </source>
</evidence>
<dbReference type="InParanoid" id="A0A316YFK7"/>
<evidence type="ECO:0000256" key="3">
    <source>
        <dbReference type="ARBA" id="ARBA00022525"/>
    </source>
</evidence>
<evidence type="ECO:0000313" key="12">
    <source>
        <dbReference type="Proteomes" id="UP000245768"/>
    </source>
</evidence>
<dbReference type="Gene3D" id="2.160.20.10">
    <property type="entry name" value="Single-stranded right-handed beta-helix, Pectin lyase-like"/>
    <property type="match status" value="1"/>
</dbReference>
<dbReference type="OrthoDB" id="187139at2759"/>
<keyword evidence="4 10" id="KW-0732">Signal</keyword>
<dbReference type="GO" id="GO:0005975">
    <property type="term" value="P:carbohydrate metabolic process"/>
    <property type="evidence" value="ECO:0007669"/>
    <property type="project" value="InterPro"/>
</dbReference>
<dbReference type="GeneID" id="37041686"/>
<proteinExistence type="inferred from homology"/>
<evidence type="ECO:0000256" key="8">
    <source>
        <dbReference type="ARBA" id="ARBA00023316"/>
    </source>
</evidence>
<accession>A0A316YFK7</accession>
<dbReference type="GO" id="GO:0071555">
    <property type="term" value="P:cell wall organization"/>
    <property type="evidence" value="ECO:0007669"/>
    <property type="project" value="UniProtKB-KW"/>
</dbReference>
<dbReference type="InterPro" id="IPR011050">
    <property type="entry name" value="Pectin_lyase_fold/virulence"/>
</dbReference>
<evidence type="ECO:0000256" key="5">
    <source>
        <dbReference type="ARBA" id="ARBA00022801"/>
    </source>
</evidence>
<reference evidence="11" key="1">
    <citation type="journal article" date="2018" name="Mol. Biol. Evol.">
        <title>Broad Genomic Sampling Reveals a Smut Pathogenic Ancestry of the Fungal Clade Ustilaginomycotina.</title>
        <authorList>
            <person name="Kijpornyongpan T."/>
            <person name="Mondo S.J."/>
            <person name="Barry K."/>
            <person name="Sandor L."/>
            <person name="Lee J."/>
            <person name="Lipzen A."/>
            <person name="Pangilinan J."/>
            <person name="LaButti K."/>
            <person name="Hainaut M."/>
            <person name="Henrissat B."/>
            <person name="Grigoriev I.V."/>
            <person name="Spatafora J.W."/>
            <person name="Aime M.C."/>
        </authorList>
    </citation>
    <scope>NUCLEOTIDE SEQUENCE [LARGE SCALE GENOMIC DNA]</scope>
    <source>
        <strain evidence="11">MCA 4198</strain>
    </source>
</reference>
<evidence type="ECO:0000313" key="11">
    <source>
        <dbReference type="EMBL" id="PWN87866.1"/>
    </source>
</evidence>
<keyword evidence="6" id="KW-0325">Glycoprotein</keyword>
<dbReference type="PANTHER" id="PTHR31736:SF8">
    <property type="entry name" value="PUTATIVE (AFU_ORTHOLOGUE AFUA_7G06410)-RELATED"/>
    <property type="match status" value="1"/>
</dbReference>
<keyword evidence="12" id="KW-1185">Reference proteome</keyword>
<feature type="chain" id="PRO_5016315106" evidence="10">
    <location>
        <begin position="20"/>
        <end position="465"/>
    </location>
</feature>